<keyword evidence="3" id="KW-1185">Reference proteome</keyword>
<evidence type="ECO:0000313" key="2">
    <source>
        <dbReference type="EMBL" id="MDH6283137.1"/>
    </source>
</evidence>
<dbReference type="Proteomes" id="UP001160334">
    <property type="component" value="Unassembled WGS sequence"/>
</dbReference>
<feature type="compositionally biased region" description="Polar residues" evidence="1">
    <location>
        <begin position="1"/>
        <end position="12"/>
    </location>
</feature>
<dbReference type="CDD" id="cd00093">
    <property type="entry name" value="HTH_XRE"/>
    <property type="match status" value="1"/>
</dbReference>
<feature type="compositionally biased region" description="Basic residues" evidence="1">
    <location>
        <begin position="21"/>
        <end position="31"/>
    </location>
</feature>
<dbReference type="RefSeq" id="WP_280762418.1">
    <property type="nucleotide sequence ID" value="NZ_JARXVC010000013.1"/>
</dbReference>
<name>A0ABT6MFP6_9NOCA</name>
<organism evidence="2 3">
    <name type="scientific">Prescottella agglutinans</name>
    <dbReference type="NCBI Taxonomy" id="1644129"/>
    <lineage>
        <taxon>Bacteria</taxon>
        <taxon>Bacillati</taxon>
        <taxon>Actinomycetota</taxon>
        <taxon>Actinomycetes</taxon>
        <taxon>Mycobacteriales</taxon>
        <taxon>Nocardiaceae</taxon>
        <taxon>Prescottella</taxon>
    </lineage>
</organism>
<evidence type="ECO:0000313" key="3">
    <source>
        <dbReference type="Proteomes" id="UP001160334"/>
    </source>
</evidence>
<protein>
    <submittedName>
        <fullName evidence="2">AraC-like DNA-binding protein</fullName>
    </submittedName>
</protein>
<proteinExistence type="predicted"/>
<sequence length="258" mass="28939">MTSQNWNRPKSTHTPELDNYRKHKRYRHRKANNIPAYMPADIVRNHIKTLLGDGLSTATISRASGVAPSTIQRIENGETDRCLNRIGTALLNVSSDNAPYVPEDIVPALGARRRVQALNAIGWSCEELSRRLGLATPQISSSIGKNEITYRRWVEIRDLYEELSATPGPSVNSRARAKRHKWPAPCDWEDVAIDDPGARPTPAIATPRHIREQEKRERDSQIRAGLAKGRAFDAIAQEVGVTTDHVRRMARTDERNAA</sequence>
<reference evidence="2 3" key="1">
    <citation type="submission" date="2023-04" db="EMBL/GenBank/DDBJ databases">
        <title>Forest soil microbial communities from Buena Vista Peninsula, Colon Province, Panama.</title>
        <authorList>
            <person name="Bouskill N."/>
        </authorList>
    </citation>
    <scope>NUCLEOTIDE SEQUENCE [LARGE SCALE GENOMIC DNA]</scope>
    <source>
        <strain evidence="2 3">CFH S0262</strain>
    </source>
</reference>
<feature type="region of interest" description="Disordered" evidence="1">
    <location>
        <begin position="1"/>
        <end position="31"/>
    </location>
</feature>
<evidence type="ECO:0000256" key="1">
    <source>
        <dbReference type="SAM" id="MobiDB-lite"/>
    </source>
</evidence>
<comment type="caution">
    <text evidence="2">The sequence shown here is derived from an EMBL/GenBank/DDBJ whole genome shotgun (WGS) entry which is preliminary data.</text>
</comment>
<accession>A0ABT6MFP6</accession>
<dbReference type="EMBL" id="JARXVC010000013">
    <property type="protein sequence ID" value="MDH6283137.1"/>
    <property type="molecule type" value="Genomic_DNA"/>
</dbReference>
<dbReference type="InterPro" id="IPR001387">
    <property type="entry name" value="Cro/C1-type_HTH"/>
</dbReference>
<gene>
    <name evidence="2" type="ORF">M2280_004380</name>
</gene>